<protein>
    <submittedName>
        <fullName evidence="2">SagB-type dehydrogenase domain protein</fullName>
    </submittedName>
</protein>
<dbReference type="GO" id="GO:0016491">
    <property type="term" value="F:oxidoreductase activity"/>
    <property type="evidence" value="ECO:0007669"/>
    <property type="project" value="InterPro"/>
</dbReference>
<dbReference type="EMBL" id="ASSJ01000001">
    <property type="protein sequence ID" value="ERN43154.1"/>
    <property type="molecule type" value="Genomic_DNA"/>
</dbReference>
<feature type="domain" description="Nitroreductase" evidence="1">
    <location>
        <begin position="330"/>
        <end position="505"/>
    </location>
</feature>
<dbReference type="eggNOG" id="COG0778">
    <property type="taxonomic scope" value="Bacteria"/>
</dbReference>
<name>U5DRC0_9CHRO</name>
<gene>
    <name evidence="2" type="ORF">KR51_00000460</name>
</gene>
<dbReference type="CDD" id="cd02142">
    <property type="entry name" value="McbC_SagB-like_oxidoreductase"/>
    <property type="match status" value="2"/>
</dbReference>
<evidence type="ECO:0000259" key="1">
    <source>
        <dbReference type="Pfam" id="PF00881"/>
    </source>
</evidence>
<dbReference type="InterPro" id="IPR029479">
    <property type="entry name" value="Nitroreductase"/>
</dbReference>
<keyword evidence="3" id="KW-1185">Reference proteome</keyword>
<dbReference type="InterPro" id="IPR020051">
    <property type="entry name" value="SagB-type_dehydrogenase"/>
</dbReference>
<dbReference type="SUPFAM" id="SSF55469">
    <property type="entry name" value="FMN-dependent nitroreductase-like"/>
    <property type="match status" value="2"/>
</dbReference>
<dbReference type="PANTHER" id="PTHR42741:SF3">
    <property type="entry name" value="NITROREDUCTASE FAMILY PROTEIN"/>
    <property type="match status" value="1"/>
</dbReference>
<dbReference type="STRING" id="582515.KR51_00000460"/>
<comment type="caution">
    <text evidence="2">The sequence shown here is derived from an EMBL/GenBank/DDBJ whole genome shotgun (WGS) entry which is preliminary data.</text>
</comment>
<dbReference type="AlphaFoldDB" id="U5DRC0"/>
<organism evidence="2 3">
    <name type="scientific">Rubidibacter lacunae KORDI 51-2</name>
    <dbReference type="NCBI Taxonomy" id="582515"/>
    <lineage>
        <taxon>Bacteria</taxon>
        <taxon>Bacillati</taxon>
        <taxon>Cyanobacteriota</taxon>
        <taxon>Cyanophyceae</taxon>
        <taxon>Oscillatoriophycideae</taxon>
        <taxon>Chroococcales</taxon>
        <taxon>Aphanothecaceae</taxon>
        <taxon>Rubidibacter</taxon>
    </lineage>
</organism>
<evidence type="ECO:0000313" key="2">
    <source>
        <dbReference type="EMBL" id="ERN43154.1"/>
    </source>
</evidence>
<proteinExistence type="predicted"/>
<dbReference type="RefSeq" id="WP_022603696.1">
    <property type="nucleotide sequence ID" value="NZ_ASSJ01000001.1"/>
</dbReference>
<dbReference type="Pfam" id="PF00881">
    <property type="entry name" value="Nitroreductase"/>
    <property type="match status" value="2"/>
</dbReference>
<feature type="domain" description="Nitroreductase" evidence="1">
    <location>
        <begin position="96"/>
        <end position="232"/>
    </location>
</feature>
<dbReference type="InterPro" id="IPR000415">
    <property type="entry name" value="Nitroreductase-like"/>
</dbReference>
<reference evidence="2 3" key="1">
    <citation type="submission" date="2013-05" db="EMBL/GenBank/DDBJ databases">
        <title>Draft genome sequence of Rubidibacter lacunae KORDI 51-2.</title>
        <authorList>
            <person name="Choi D.H."/>
            <person name="Noh J.H."/>
            <person name="Kwon K.-K."/>
            <person name="Lee J.-H."/>
            <person name="Ryu J.-Y."/>
        </authorList>
    </citation>
    <scope>NUCLEOTIDE SEQUENCE [LARGE SCALE GENOMIC DNA]</scope>
    <source>
        <strain evidence="2 3">KORDI 51-2</strain>
    </source>
</reference>
<dbReference type="NCBIfam" id="TIGR03605">
    <property type="entry name" value="antibiot_sagB"/>
    <property type="match status" value="2"/>
</dbReference>
<dbReference type="Proteomes" id="UP000016960">
    <property type="component" value="Unassembled WGS sequence"/>
</dbReference>
<dbReference type="Gene3D" id="3.40.109.10">
    <property type="entry name" value="NADH Oxidase"/>
    <property type="match status" value="2"/>
</dbReference>
<sequence length="513" mass="58149">MSEMPTSIAQHYHERTKYDPDTLAAKNRALDWDNQPVPFKTYKIGTTYDLKPYLHDPQPEADPDWRRWQRLSLFLRCSYGITAKVSPPGSDPMYLRASPSAGGLYPAELYLIVRGMAFMPPGLYNYQCLTHKLVHFWEDSVWSELQAACFWHPVLENTQLALVTTAVFFRSAWRYEDRAYRRIFLDTGHLLGNLELIGSLTDLRPHLIGGFNDDTANALLYLDADREGVTAIAALADQLEIDQNLTPRRLTVLPSGTTTYFPSLPDGELLHYLHQQTRIKTEPSGEMLRRQPESIQEDKYNFPFCLKVPVTSPGIDWESDLSGLPTTMLRRRSTRAYTGSNLSLEELNALLHFTYQPQAYADDGLDPMPDYFDLNLISTFVAVSGVSDLEAGCYYFAPMAQELRQIRFKNFRRELHYLCLGQELGRDAAAIVFHTADLRQAIQRYGDRVYRYLHADAGHLGQRLNLAAIHLGLGASGIAGFFDDLVNDVLGIPEDEAVLYITTLGQPRVQPSV</sequence>
<dbReference type="PANTHER" id="PTHR42741">
    <property type="entry name" value="NITROREDUCTASE FAMILY PROTEIN"/>
    <property type="match status" value="1"/>
</dbReference>
<dbReference type="InParanoid" id="U5DRC0"/>
<accession>U5DRC0</accession>
<dbReference type="OrthoDB" id="9801593at2"/>
<evidence type="ECO:0000313" key="3">
    <source>
        <dbReference type="Proteomes" id="UP000016960"/>
    </source>
</evidence>
<dbReference type="PATRIC" id="fig|582515.4.peg.57"/>